<reference evidence="1 2" key="1">
    <citation type="submission" date="2017-11" db="EMBL/GenBank/DDBJ databases">
        <title>De novo assembly and phasing of dikaryotic genomes from two isolates of Puccinia coronata f. sp. avenae, the causal agent of oat crown rust.</title>
        <authorList>
            <person name="Miller M.E."/>
            <person name="Zhang Y."/>
            <person name="Omidvar V."/>
            <person name="Sperschneider J."/>
            <person name="Schwessinger B."/>
            <person name="Raley C."/>
            <person name="Palmer J.M."/>
            <person name="Garnica D."/>
            <person name="Upadhyaya N."/>
            <person name="Rathjen J."/>
            <person name="Taylor J.M."/>
            <person name="Park R.F."/>
            <person name="Dodds P.N."/>
            <person name="Hirsch C.D."/>
            <person name="Kianian S.F."/>
            <person name="Figueroa M."/>
        </authorList>
    </citation>
    <scope>NUCLEOTIDE SEQUENCE [LARGE SCALE GENOMIC DNA]</scope>
    <source>
        <strain evidence="1">12SD80</strain>
    </source>
</reference>
<dbReference type="EMBL" id="PGCI01000061">
    <property type="protein sequence ID" value="PLW44072.1"/>
    <property type="molecule type" value="Genomic_DNA"/>
</dbReference>
<protein>
    <submittedName>
        <fullName evidence="1">Uncharacterized protein</fullName>
    </submittedName>
</protein>
<evidence type="ECO:0000313" key="1">
    <source>
        <dbReference type="EMBL" id="PLW44072.1"/>
    </source>
</evidence>
<name>A0A2N5V234_9BASI</name>
<sequence length="220" mass="24404">MYKKVFEFIAQEDPLVIRRDAAQIPRGALVLSGLATPIRSVDVEGLKVTTTKPQNCVVAMVNGIPRYGIVKQIYLFSDHKNEERTVVILSPITNMFPKRFNVPTTRFRYYLYLYKAVVGKVKYEEALVVAPSAIQSVAAYLLHLLTPPTTSQVYLPSCCCRRTPSGYERVSVHDPLAPTGSELADSHQTQKGLWFLASLDRGTTNDQALVARPATASACQ</sequence>
<organism evidence="1 2">
    <name type="scientific">Puccinia coronata f. sp. avenae</name>
    <dbReference type="NCBI Taxonomy" id="200324"/>
    <lineage>
        <taxon>Eukaryota</taxon>
        <taxon>Fungi</taxon>
        <taxon>Dikarya</taxon>
        <taxon>Basidiomycota</taxon>
        <taxon>Pucciniomycotina</taxon>
        <taxon>Pucciniomycetes</taxon>
        <taxon>Pucciniales</taxon>
        <taxon>Pucciniaceae</taxon>
        <taxon>Puccinia</taxon>
    </lineage>
</organism>
<proteinExistence type="predicted"/>
<dbReference type="Proteomes" id="UP000235392">
    <property type="component" value="Unassembled WGS sequence"/>
</dbReference>
<evidence type="ECO:0000313" key="2">
    <source>
        <dbReference type="Proteomes" id="UP000235392"/>
    </source>
</evidence>
<gene>
    <name evidence="1" type="ORF">PCASD_04850</name>
</gene>
<accession>A0A2N5V234</accession>
<comment type="caution">
    <text evidence="1">The sequence shown here is derived from an EMBL/GenBank/DDBJ whole genome shotgun (WGS) entry which is preliminary data.</text>
</comment>
<dbReference type="AlphaFoldDB" id="A0A2N5V234"/>